<organism evidence="1">
    <name type="scientific">Thermocrinis ruber</name>
    <dbReference type="NCBI Taxonomy" id="75906"/>
    <lineage>
        <taxon>Bacteria</taxon>
        <taxon>Pseudomonadati</taxon>
        <taxon>Aquificota</taxon>
        <taxon>Aquificia</taxon>
        <taxon>Aquificales</taxon>
        <taxon>Aquificaceae</taxon>
        <taxon>Thermocrinis</taxon>
    </lineage>
</organism>
<dbReference type="EMBL" id="DSAC01000017">
    <property type="protein sequence ID" value="HHO73276.1"/>
    <property type="molecule type" value="Genomic_DNA"/>
</dbReference>
<name>A0A7C5X2R7_9AQUI</name>
<protein>
    <submittedName>
        <fullName evidence="1">Uncharacterized protein</fullName>
    </submittedName>
</protein>
<dbReference type="AlphaFoldDB" id="A0A7C5X2R7"/>
<evidence type="ECO:0000313" key="1">
    <source>
        <dbReference type="EMBL" id="HHO73276.1"/>
    </source>
</evidence>
<proteinExistence type="predicted"/>
<reference evidence="1" key="1">
    <citation type="journal article" date="2020" name="mSystems">
        <title>Genome- and Community-Level Interaction Insights into Carbon Utilization and Element Cycling Functions of Hydrothermarchaeota in Hydrothermal Sediment.</title>
        <authorList>
            <person name="Zhou Z."/>
            <person name="Liu Y."/>
            <person name="Xu W."/>
            <person name="Pan J."/>
            <person name="Luo Z.H."/>
            <person name="Li M."/>
        </authorList>
    </citation>
    <scope>NUCLEOTIDE SEQUENCE [LARGE SCALE GENOMIC DNA]</scope>
    <source>
        <strain evidence="1">SpSt-114</strain>
    </source>
</reference>
<gene>
    <name evidence="1" type="ORF">ENN04_01380</name>
</gene>
<accession>A0A7C5X2R7</accession>
<comment type="caution">
    <text evidence="1">The sequence shown here is derived from an EMBL/GenBank/DDBJ whole genome shotgun (WGS) entry which is preliminary data.</text>
</comment>
<sequence length="161" mass="19424">MFDPSKVRKERTEWRDLELSKRHREWGFHCPAVDIDFLMVEYYYGKPVALIDYKRFTGSKNNTHPKSYEAISILADNSHIPFFVVYYYDNPWSFRLEPINNIAKKIFEKNKKRLNKCLTEREYVEFLYWLRGHKLSQEEKRILEGLNNTLPKPCKGNRDVL</sequence>